<evidence type="ECO:0000313" key="1">
    <source>
        <dbReference type="EMBL" id="KAJ6437642.1"/>
    </source>
</evidence>
<accession>A0AB34FGK3</accession>
<keyword evidence="1" id="KW-0255">Endonuclease</keyword>
<dbReference type="AlphaFoldDB" id="A0AB34FGK3"/>
<comment type="caution">
    <text evidence="1">The sequence shown here is derived from an EMBL/GenBank/DDBJ whole genome shotgun (WGS) entry which is preliminary data.</text>
</comment>
<dbReference type="GO" id="GO:0004519">
    <property type="term" value="F:endonuclease activity"/>
    <property type="evidence" value="ECO:0007669"/>
    <property type="project" value="UniProtKB-KW"/>
</dbReference>
<keyword evidence="1" id="KW-0378">Hydrolase</keyword>
<reference evidence="1" key="1">
    <citation type="submission" date="2023-01" db="EMBL/GenBank/DDBJ databases">
        <title>The growth and conidiation of Purpureocillium lavendulum are regulated by nitrogen source and histone H3K14 acetylation.</title>
        <authorList>
            <person name="Tang P."/>
            <person name="Han J."/>
            <person name="Zhang C."/>
            <person name="Tang P."/>
            <person name="Qi F."/>
            <person name="Zhang K."/>
            <person name="Liang L."/>
        </authorList>
    </citation>
    <scope>NUCLEOTIDE SEQUENCE</scope>
    <source>
        <strain evidence="1">YMF1.00683</strain>
    </source>
</reference>
<dbReference type="PANTHER" id="PTHR33481:SF1">
    <property type="entry name" value="ENDONUCLEASE_EXONUCLEASE_PHOSPHATASE DOMAIN-CONTAINING PROTEIN-RELATED"/>
    <property type="match status" value="1"/>
</dbReference>
<organism evidence="1 2">
    <name type="scientific">Purpureocillium lavendulum</name>
    <dbReference type="NCBI Taxonomy" id="1247861"/>
    <lineage>
        <taxon>Eukaryota</taxon>
        <taxon>Fungi</taxon>
        <taxon>Dikarya</taxon>
        <taxon>Ascomycota</taxon>
        <taxon>Pezizomycotina</taxon>
        <taxon>Sordariomycetes</taxon>
        <taxon>Hypocreomycetidae</taxon>
        <taxon>Hypocreales</taxon>
        <taxon>Ophiocordycipitaceae</taxon>
        <taxon>Purpureocillium</taxon>
    </lineage>
</organism>
<sequence>MLWTAQRRYRVVVIALAASLALLVLVIQAHLGSGDGFARVQPALHYQISTPPPLPDLPDDYCLAASSESLWCQDRFGARYLEKARDSAVSLCNDVSASRFTCFLSRTAGGSSARVDAVCHGRRAVFDDSLKLFRLGCDTRPLTPGELDRGVPRVPDGLPRYWYETGPGTVMHKTLAFDKTGAPGRSQVTTILVKREGDANPWHSLMEIMSLSWSVDLLHTILDPETNKPFLGPVDGVATQVVLLGEHGYGPYIDLWGLFAKMPIRRIHELKASEPLTDIIVPFSGGKSAVRWLGIWLDSTLAFKTHVEKWTAKAQKVAHHLKAMTTTNRGPLPSAVRRAVRACIEPQLLFGAEAWYPGMTRPNWSQPTREGPSGIMHLVRRMDKSLHTAVRAVLPIWKTTPLSARYREAGIPPVSQLLESCRLRFAARLRSLDKAHPLVVRTEPIRAPVINRAIKLKYQLPRKPFRTRLRRADELLPRCARPELLPSTQICQRPHPANCIEGGISGQLPRLAPDMHMNELAVSDGNGRLGPAEVFDAEANGALGLHEPERIVVCLDNIAVATCLQGMPSDSPQKEFLEFQALAAEHGATEIRWIPGHTNIAGTEQADALAGARRKIHYDYEN</sequence>
<dbReference type="InterPro" id="IPR012337">
    <property type="entry name" value="RNaseH-like_sf"/>
</dbReference>
<protein>
    <submittedName>
        <fullName evidence="1">Endonuclease/exonuclease/phosphatase</fullName>
    </submittedName>
</protein>
<dbReference type="PANTHER" id="PTHR33481">
    <property type="entry name" value="REVERSE TRANSCRIPTASE"/>
    <property type="match status" value="1"/>
</dbReference>
<dbReference type="SUPFAM" id="SSF53098">
    <property type="entry name" value="Ribonuclease H-like"/>
    <property type="match status" value="1"/>
</dbReference>
<dbReference type="GO" id="GO:0003676">
    <property type="term" value="F:nucleic acid binding"/>
    <property type="evidence" value="ECO:0007669"/>
    <property type="project" value="InterPro"/>
</dbReference>
<gene>
    <name evidence="1" type="ORF">O9K51_09849</name>
</gene>
<keyword evidence="2" id="KW-1185">Reference proteome</keyword>
<keyword evidence="1" id="KW-0540">Nuclease</keyword>
<dbReference type="InterPro" id="IPR036397">
    <property type="entry name" value="RNaseH_sf"/>
</dbReference>
<dbReference type="EMBL" id="JAQHRD010000011">
    <property type="protein sequence ID" value="KAJ6437642.1"/>
    <property type="molecule type" value="Genomic_DNA"/>
</dbReference>
<dbReference type="CDD" id="cd09276">
    <property type="entry name" value="Rnase_HI_RT_non_LTR"/>
    <property type="match status" value="1"/>
</dbReference>
<proteinExistence type="predicted"/>
<evidence type="ECO:0000313" key="2">
    <source>
        <dbReference type="Proteomes" id="UP001163105"/>
    </source>
</evidence>
<name>A0AB34FGK3_9HYPO</name>
<dbReference type="Gene3D" id="3.30.420.10">
    <property type="entry name" value="Ribonuclease H-like superfamily/Ribonuclease H"/>
    <property type="match status" value="1"/>
</dbReference>
<dbReference type="Proteomes" id="UP001163105">
    <property type="component" value="Unassembled WGS sequence"/>
</dbReference>